<comment type="caution">
    <text evidence="1">The sequence shown here is derived from an EMBL/GenBank/DDBJ whole genome shotgun (WGS) entry which is preliminary data.</text>
</comment>
<reference evidence="1" key="1">
    <citation type="submission" date="2020-08" db="EMBL/GenBank/DDBJ databases">
        <title>Multicomponent nature underlies the extraordinary mechanical properties of spider dragline silk.</title>
        <authorList>
            <person name="Kono N."/>
            <person name="Nakamura H."/>
            <person name="Mori M."/>
            <person name="Yoshida Y."/>
            <person name="Ohtoshi R."/>
            <person name="Malay A.D."/>
            <person name="Moran D.A.P."/>
            <person name="Tomita M."/>
            <person name="Numata K."/>
            <person name="Arakawa K."/>
        </authorList>
    </citation>
    <scope>NUCLEOTIDE SEQUENCE</scope>
</reference>
<protein>
    <submittedName>
        <fullName evidence="1">Uncharacterized protein</fullName>
    </submittedName>
</protein>
<sequence length="190" mass="21331">MLDVTKYTSECTHGFTCRNCAGGDRGRRHLSSLRGSLSELLKSHCHLYGAQGQRQAYLAHATMNFVRSCSDYVRQVALATTTTVNHRGKPVFIETESMKYNDMVLIRGPDLKNNVPKDYGREKSLGFRVLEQDRLVSMQGFNLKKKQEDISYPTIIHSAIRPVPHGPDLPILSPPNTLDNISNDLVVVVF</sequence>
<evidence type="ECO:0000313" key="1">
    <source>
        <dbReference type="EMBL" id="GFX92510.1"/>
    </source>
</evidence>
<name>A0A8X6RD88_TRICX</name>
<dbReference type="EMBL" id="BMAU01021147">
    <property type="protein sequence ID" value="GFX92510.1"/>
    <property type="molecule type" value="Genomic_DNA"/>
</dbReference>
<dbReference type="AlphaFoldDB" id="A0A8X6RD88"/>
<dbReference type="Proteomes" id="UP000887159">
    <property type="component" value="Unassembled WGS sequence"/>
</dbReference>
<evidence type="ECO:0000313" key="2">
    <source>
        <dbReference type="Proteomes" id="UP000887159"/>
    </source>
</evidence>
<gene>
    <name evidence="1" type="ORF">TNCV_1707861</name>
</gene>
<organism evidence="1 2">
    <name type="scientific">Trichonephila clavipes</name>
    <name type="common">Golden silk orbweaver</name>
    <name type="synonym">Nephila clavipes</name>
    <dbReference type="NCBI Taxonomy" id="2585209"/>
    <lineage>
        <taxon>Eukaryota</taxon>
        <taxon>Metazoa</taxon>
        <taxon>Ecdysozoa</taxon>
        <taxon>Arthropoda</taxon>
        <taxon>Chelicerata</taxon>
        <taxon>Arachnida</taxon>
        <taxon>Araneae</taxon>
        <taxon>Araneomorphae</taxon>
        <taxon>Entelegynae</taxon>
        <taxon>Araneoidea</taxon>
        <taxon>Nephilidae</taxon>
        <taxon>Trichonephila</taxon>
    </lineage>
</organism>
<proteinExistence type="predicted"/>
<keyword evidence="2" id="KW-1185">Reference proteome</keyword>
<accession>A0A8X6RD88</accession>